<feature type="compositionally biased region" description="Low complexity" evidence="1">
    <location>
        <begin position="225"/>
        <end position="236"/>
    </location>
</feature>
<evidence type="ECO:0000256" key="1">
    <source>
        <dbReference type="SAM" id="MobiDB-lite"/>
    </source>
</evidence>
<feature type="region of interest" description="Disordered" evidence="1">
    <location>
        <begin position="180"/>
        <end position="303"/>
    </location>
</feature>
<feature type="compositionally biased region" description="Pro residues" evidence="1">
    <location>
        <begin position="214"/>
        <end position="224"/>
    </location>
</feature>
<proteinExistence type="predicted"/>
<feature type="compositionally biased region" description="Basic and acidic residues" evidence="1">
    <location>
        <begin position="195"/>
        <end position="207"/>
    </location>
</feature>
<dbReference type="SUPFAM" id="SSF53474">
    <property type="entry name" value="alpha/beta-Hydrolases"/>
    <property type="match status" value="1"/>
</dbReference>
<evidence type="ECO:0000313" key="3">
    <source>
        <dbReference type="Proteomes" id="UP000230002"/>
    </source>
</evidence>
<dbReference type="Proteomes" id="UP000230002">
    <property type="component" value="Unassembled WGS sequence"/>
</dbReference>
<name>A0A2G8SD73_9APHY</name>
<feature type="compositionally biased region" description="Basic and acidic residues" evidence="1">
    <location>
        <begin position="596"/>
        <end position="608"/>
    </location>
</feature>
<protein>
    <recommendedName>
        <fullName evidence="4">GPI inositol-deacylase</fullName>
    </recommendedName>
</protein>
<keyword evidence="3" id="KW-1185">Reference proteome</keyword>
<reference evidence="2 3" key="1">
    <citation type="journal article" date="2015" name="Sci. Rep.">
        <title>Chromosome-level genome map provides insights into diverse defense mechanisms in the medicinal fungus Ganoderma sinense.</title>
        <authorList>
            <person name="Zhu Y."/>
            <person name="Xu J."/>
            <person name="Sun C."/>
            <person name="Zhou S."/>
            <person name="Xu H."/>
            <person name="Nelson D.R."/>
            <person name="Qian J."/>
            <person name="Song J."/>
            <person name="Luo H."/>
            <person name="Xiang L."/>
            <person name="Li Y."/>
            <person name="Xu Z."/>
            <person name="Ji A."/>
            <person name="Wang L."/>
            <person name="Lu S."/>
            <person name="Hayward A."/>
            <person name="Sun W."/>
            <person name="Li X."/>
            <person name="Schwartz D.C."/>
            <person name="Wang Y."/>
            <person name="Chen S."/>
        </authorList>
    </citation>
    <scope>NUCLEOTIDE SEQUENCE [LARGE SCALE GENOMIC DNA]</scope>
    <source>
        <strain evidence="2 3">ZZ0214-1</strain>
    </source>
</reference>
<evidence type="ECO:0000313" key="2">
    <source>
        <dbReference type="EMBL" id="PIL31725.1"/>
    </source>
</evidence>
<feature type="region of interest" description="Disordered" evidence="1">
    <location>
        <begin position="1"/>
        <end position="150"/>
    </location>
</feature>
<dbReference type="EMBL" id="AYKW01000012">
    <property type="protein sequence ID" value="PIL31725.1"/>
    <property type="molecule type" value="Genomic_DNA"/>
</dbReference>
<accession>A0A2G8SD73</accession>
<sequence>MRIPRTPAAPTKFPTKAVLPSSAQISDSPRHSPTAPFMNLSHTPSPHSAAQKRKRASQPSLPILRWFSPKNPPKPSSNSNPASPLRSRPSTPAANPSDTPGPSTPSTPSSALDALADAFADDPHITSRSQSHSDNIKLPSRPEAARLHSALQRPSYFSNLTRTTMPTAFLSPPAPASYLRPTYSDPFEDPFARPPSDEQRDRERSDFDLLLSPTPTPLPMPHSPSPVHLNSSPPSSRTSIESLRSIHERSRSIHTTPPTQGFSFPQLPNLRNWFSSDENGDKENLNPMLNDEDRGETPAAERENIRRKYVAPKNPIVFCHGLMGFDTVTFGPAIAPLQIQHWRGIRNALEMNGTEVLTTRVPATSSPIDRAKVLCEKIAEKYPGGAVHLIGHSMGGIDCRYLTTHLTDRPFKVLSVTTISAPHRGSSFADHFLATVGKERMPSVLSLLDLLPNGDGDGKAFEFLTVENMRHFNENTPDVPGVHYFSWGAVYEPGLIDTWKWPHSVVLEKEGPNDGLVSLQSAQWGTYLGTLEGVNHLDLVGWINTARYKWAEIMGREIKFKPATFYLGIADHLARVVEGQESLEEGGEPKALVGKSSEERRDRERAEMADSLVKGESTVEDGGAVEHVEDGPGASATTTQDAPVAQPQPQMPLASPRLDVGAVASSGAQRRKDEAPDRTSSSDTR</sequence>
<dbReference type="OrthoDB" id="5592486at2759"/>
<dbReference type="InterPro" id="IPR029058">
    <property type="entry name" value="AB_hydrolase_fold"/>
</dbReference>
<comment type="caution">
    <text evidence="2">The sequence shown here is derived from an EMBL/GenBank/DDBJ whole genome shotgun (WGS) entry which is preliminary data.</text>
</comment>
<gene>
    <name evidence="2" type="ORF">GSI_06429</name>
</gene>
<feature type="compositionally biased region" description="Low complexity" evidence="1">
    <location>
        <begin position="76"/>
        <end position="118"/>
    </location>
</feature>
<feature type="compositionally biased region" description="Basic and acidic residues" evidence="1">
    <location>
        <begin position="291"/>
        <end position="303"/>
    </location>
</feature>
<dbReference type="PANTHER" id="PTHR11440">
    <property type="entry name" value="LECITHIN-CHOLESTEROL ACYLTRANSFERASE-RELATED"/>
    <property type="match status" value="1"/>
</dbReference>
<feature type="region of interest" description="Disordered" evidence="1">
    <location>
        <begin position="580"/>
        <end position="685"/>
    </location>
</feature>
<dbReference type="Gene3D" id="3.40.50.1820">
    <property type="entry name" value="alpha/beta hydrolase"/>
    <property type="match status" value="1"/>
</dbReference>
<feature type="compositionally biased region" description="Polar residues" evidence="1">
    <location>
        <begin position="253"/>
        <end position="263"/>
    </location>
</feature>
<dbReference type="AlphaFoldDB" id="A0A2G8SD73"/>
<dbReference type="STRING" id="1077348.A0A2G8SD73"/>
<evidence type="ECO:0008006" key="4">
    <source>
        <dbReference type="Google" id="ProtNLM"/>
    </source>
</evidence>
<organism evidence="2 3">
    <name type="scientific">Ganoderma sinense ZZ0214-1</name>
    <dbReference type="NCBI Taxonomy" id="1077348"/>
    <lineage>
        <taxon>Eukaryota</taxon>
        <taxon>Fungi</taxon>
        <taxon>Dikarya</taxon>
        <taxon>Basidiomycota</taxon>
        <taxon>Agaricomycotina</taxon>
        <taxon>Agaricomycetes</taxon>
        <taxon>Polyporales</taxon>
        <taxon>Polyporaceae</taxon>
        <taxon>Ganoderma</taxon>
    </lineage>
</organism>